<dbReference type="SUPFAM" id="SSF53098">
    <property type="entry name" value="Ribonuclease H-like"/>
    <property type="match status" value="1"/>
</dbReference>
<proteinExistence type="predicted"/>
<protein>
    <recommendedName>
        <fullName evidence="3">HAT C-terminal dimerisation domain-containing protein</fullName>
    </recommendedName>
</protein>
<evidence type="ECO:0008006" key="3">
    <source>
        <dbReference type="Google" id="ProtNLM"/>
    </source>
</evidence>
<comment type="caution">
    <text evidence="1">The sequence shown here is derived from an EMBL/GenBank/DDBJ whole genome shotgun (WGS) entry which is preliminary data.</text>
</comment>
<evidence type="ECO:0000313" key="1">
    <source>
        <dbReference type="EMBL" id="KAJ3832250.1"/>
    </source>
</evidence>
<keyword evidence="2" id="KW-1185">Reference proteome</keyword>
<evidence type="ECO:0000313" key="2">
    <source>
        <dbReference type="Proteomes" id="UP001163846"/>
    </source>
</evidence>
<gene>
    <name evidence="1" type="ORF">F5878DRAFT_548438</name>
</gene>
<feature type="non-terminal residue" evidence="1">
    <location>
        <position position="1"/>
    </location>
</feature>
<name>A0AA38NX44_9AGAR</name>
<accession>A0AA38NX44</accession>
<organism evidence="1 2">
    <name type="scientific">Lentinula raphanica</name>
    <dbReference type="NCBI Taxonomy" id="153919"/>
    <lineage>
        <taxon>Eukaryota</taxon>
        <taxon>Fungi</taxon>
        <taxon>Dikarya</taxon>
        <taxon>Basidiomycota</taxon>
        <taxon>Agaricomycotina</taxon>
        <taxon>Agaricomycetes</taxon>
        <taxon>Agaricomycetidae</taxon>
        <taxon>Agaricales</taxon>
        <taxon>Marasmiineae</taxon>
        <taxon>Omphalotaceae</taxon>
        <taxon>Lentinula</taxon>
    </lineage>
</organism>
<dbReference type="EMBL" id="MU807024">
    <property type="protein sequence ID" value="KAJ3832250.1"/>
    <property type="molecule type" value="Genomic_DNA"/>
</dbReference>
<dbReference type="AlphaFoldDB" id="A0AA38NX44"/>
<dbReference type="InterPro" id="IPR012337">
    <property type="entry name" value="RNaseH-like_sf"/>
</dbReference>
<dbReference type="Proteomes" id="UP001163846">
    <property type="component" value="Unassembled WGS sequence"/>
</dbReference>
<reference evidence="1" key="1">
    <citation type="submission" date="2022-08" db="EMBL/GenBank/DDBJ databases">
        <authorList>
            <consortium name="DOE Joint Genome Institute"/>
            <person name="Min B."/>
            <person name="Riley R."/>
            <person name="Sierra-Patev S."/>
            <person name="Naranjo-Ortiz M."/>
            <person name="Looney B."/>
            <person name="Konkel Z."/>
            <person name="Slot J.C."/>
            <person name="Sakamoto Y."/>
            <person name="Steenwyk J.L."/>
            <person name="Rokas A."/>
            <person name="Carro J."/>
            <person name="Camarero S."/>
            <person name="Ferreira P."/>
            <person name="Molpeceres G."/>
            <person name="Ruiz-Duenas F.J."/>
            <person name="Serrano A."/>
            <person name="Henrissat B."/>
            <person name="Drula E."/>
            <person name="Hughes K.W."/>
            <person name="Mata J.L."/>
            <person name="Ishikawa N.K."/>
            <person name="Vargas-Isla R."/>
            <person name="Ushijima S."/>
            <person name="Smith C.A."/>
            <person name="Ahrendt S."/>
            <person name="Andreopoulos W."/>
            <person name="He G."/>
            <person name="Labutti K."/>
            <person name="Lipzen A."/>
            <person name="Ng V."/>
            <person name="Sandor L."/>
            <person name="Barry K."/>
            <person name="Martinez A.T."/>
            <person name="Xiao Y."/>
            <person name="Gibbons J.G."/>
            <person name="Terashima K."/>
            <person name="Hibbett D.S."/>
            <person name="Grigoriev I.V."/>
        </authorList>
    </citation>
    <scope>NUCLEOTIDE SEQUENCE</scope>
    <source>
        <strain evidence="1">TFB9207</strain>
    </source>
</reference>
<sequence>YPLLWQIALDVFPVQAYAVPCEQVFSFSKETDILRRNSLFLMKIEVFQILKYIFRNNRLNFMKGLICTEAKLLVADIAPEIINFLMSHGYAHNLASMIESSLSS</sequence>